<name>A0A3R6WEI5_9STRA</name>
<dbReference type="AlphaFoldDB" id="A0A3R6WEI5"/>
<feature type="region of interest" description="Disordered" evidence="1">
    <location>
        <begin position="9"/>
        <end position="43"/>
    </location>
</feature>
<dbReference type="Proteomes" id="UP000285060">
    <property type="component" value="Unassembled WGS sequence"/>
</dbReference>
<dbReference type="VEuPathDB" id="FungiDB:H310_10988"/>
<proteinExistence type="predicted"/>
<dbReference type="EMBL" id="QUSY01002745">
    <property type="protein sequence ID" value="RHY20096.1"/>
    <property type="molecule type" value="Genomic_DNA"/>
</dbReference>
<sequence>MSYTYCAHCTSTNQRQGGHPPRDPRTQGNPTSSGPRRKAKAPTIDLKVPEGTSLRSFRSVGMHPVSDDTLDSLDHHARAFVSNPADINQYVFTIIIRDAEPTFKHRIERGSYYRALKLRFLQAVLTTSPDPAWSSPSMAVIANAYAPWGKFADLAFADPTLPRIRRLLTSSAVPGRFQFMLNYWFDMRVGPSTPPAPSPLVHAQPLWSNQFLPVDRSSYVENTTRWHTRYTRMMAKIGITQAQHVHALMLTDAPTETLATRTQRLIQPVNDKCCSRALGPHVTPNARRLSWLATTVDALKCGPLPSPTLKPPWLVRLHNAPRLLTQMTPAEARRSRAPPRTNFQLPTRQSDVDDDFYKTPAAIASAAELRLPDAILPKYADFVYQVMLRAVKFRAHLHWLNRADQACLF</sequence>
<keyword evidence="3" id="KW-1185">Reference proteome</keyword>
<gene>
    <name evidence="2" type="ORF">DYB32_010114</name>
</gene>
<protein>
    <submittedName>
        <fullName evidence="2">Uncharacterized protein</fullName>
    </submittedName>
</protein>
<evidence type="ECO:0000313" key="3">
    <source>
        <dbReference type="Proteomes" id="UP000285060"/>
    </source>
</evidence>
<evidence type="ECO:0000313" key="2">
    <source>
        <dbReference type="EMBL" id="RHY20096.1"/>
    </source>
</evidence>
<comment type="caution">
    <text evidence="2">The sequence shown here is derived from an EMBL/GenBank/DDBJ whole genome shotgun (WGS) entry which is preliminary data.</text>
</comment>
<accession>A0A3R6WEI5</accession>
<evidence type="ECO:0000256" key="1">
    <source>
        <dbReference type="SAM" id="MobiDB-lite"/>
    </source>
</evidence>
<organism evidence="2 3">
    <name type="scientific">Aphanomyces invadans</name>
    <dbReference type="NCBI Taxonomy" id="157072"/>
    <lineage>
        <taxon>Eukaryota</taxon>
        <taxon>Sar</taxon>
        <taxon>Stramenopiles</taxon>
        <taxon>Oomycota</taxon>
        <taxon>Saprolegniomycetes</taxon>
        <taxon>Saprolegniales</taxon>
        <taxon>Verrucalvaceae</taxon>
        <taxon>Aphanomyces</taxon>
    </lineage>
</organism>
<dbReference type="VEuPathDB" id="FungiDB:H310_10987"/>
<reference evidence="2 3" key="1">
    <citation type="submission" date="2018-08" db="EMBL/GenBank/DDBJ databases">
        <title>Aphanomyces genome sequencing and annotation.</title>
        <authorList>
            <person name="Minardi D."/>
            <person name="Oidtmann B."/>
            <person name="Van Der Giezen M."/>
            <person name="Studholme D.J."/>
        </authorList>
    </citation>
    <scope>NUCLEOTIDE SEQUENCE [LARGE SCALE GENOMIC DNA]</scope>
    <source>
        <strain evidence="2 3">NJM0002</strain>
    </source>
</reference>